<accession>A0A0R2JUF1</accession>
<dbReference type="SMART" id="SM00347">
    <property type="entry name" value="HTH_MARR"/>
    <property type="match status" value="1"/>
</dbReference>
<dbReference type="PANTHER" id="PTHR33164:SF43">
    <property type="entry name" value="HTH-TYPE TRANSCRIPTIONAL REPRESSOR YETL"/>
    <property type="match status" value="1"/>
</dbReference>
<dbReference type="PATRIC" id="fig|1620.3.peg.1347"/>
<gene>
    <name evidence="2" type="ORF">IV67_GL001332</name>
</gene>
<comment type="caution">
    <text evidence="2">The sequence shown here is derived from an EMBL/GenBank/DDBJ whole genome shotgun (WGS) entry which is preliminary data.</text>
</comment>
<dbReference type="InterPro" id="IPR036390">
    <property type="entry name" value="WH_DNA-bd_sf"/>
</dbReference>
<dbReference type="InterPro" id="IPR036388">
    <property type="entry name" value="WH-like_DNA-bd_sf"/>
</dbReference>
<dbReference type="Gene3D" id="1.10.10.10">
    <property type="entry name" value="Winged helix-like DNA-binding domain superfamily/Winged helix DNA-binding domain"/>
    <property type="match status" value="1"/>
</dbReference>
<dbReference type="PANTHER" id="PTHR33164">
    <property type="entry name" value="TRANSCRIPTIONAL REGULATOR, MARR FAMILY"/>
    <property type="match status" value="1"/>
</dbReference>
<evidence type="ECO:0000313" key="3">
    <source>
        <dbReference type="Proteomes" id="UP000051673"/>
    </source>
</evidence>
<feature type="domain" description="HTH marR-type" evidence="1">
    <location>
        <begin position="4"/>
        <end position="144"/>
    </location>
</feature>
<keyword evidence="3" id="KW-1185">Reference proteome</keyword>
<dbReference type="OrthoDB" id="3242809at2"/>
<protein>
    <recommendedName>
        <fullName evidence="1">HTH marR-type domain-containing protein</fullName>
    </recommendedName>
</protein>
<dbReference type="PRINTS" id="PR00598">
    <property type="entry name" value="HTHMARR"/>
</dbReference>
<dbReference type="InterPro" id="IPR000835">
    <property type="entry name" value="HTH_MarR-typ"/>
</dbReference>
<evidence type="ECO:0000259" key="1">
    <source>
        <dbReference type="PROSITE" id="PS50995"/>
    </source>
</evidence>
<dbReference type="GO" id="GO:0006950">
    <property type="term" value="P:response to stress"/>
    <property type="evidence" value="ECO:0007669"/>
    <property type="project" value="TreeGrafter"/>
</dbReference>
<dbReference type="RefSeq" id="WP_057786174.1">
    <property type="nucleotide sequence ID" value="NZ_JQCD01000009.1"/>
</dbReference>
<dbReference type="SUPFAM" id="SSF46785">
    <property type="entry name" value="Winged helix' DNA-binding domain"/>
    <property type="match status" value="1"/>
</dbReference>
<name>A0A0R2JUF1_9LACO</name>
<dbReference type="InterPro" id="IPR039422">
    <property type="entry name" value="MarR/SlyA-like"/>
</dbReference>
<dbReference type="GO" id="GO:0003700">
    <property type="term" value="F:DNA-binding transcription factor activity"/>
    <property type="evidence" value="ECO:0007669"/>
    <property type="project" value="InterPro"/>
</dbReference>
<dbReference type="AlphaFoldDB" id="A0A0R2JUF1"/>
<dbReference type="Pfam" id="PF01047">
    <property type="entry name" value="MarR"/>
    <property type="match status" value="1"/>
</dbReference>
<proteinExistence type="predicted"/>
<dbReference type="STRING" id="1620.IV67_GL001332"/>
<reference evidence="2 3" key="1">
    <citation type="journal article" date="2015" name="Genome Announc.">
        <title>Expanding the biotechnology potential of lactobacilli through comparative genomics of 213 strains and associated genera.</title>
        <authorList>
            <person name="Sun Z."/>
            <person name="Harris H.M."/>
            <person name="McCann A."/>
            <person name="Guo C."/>
            <person name="Argimon S."/>
            <person name="Zhang W."/>
            <person name="Yang X."/>
            <person name="Jeffery I.B."/>
            <person name="Cooney J.C."/>
            <person name="Kagawa T.F."/>
            <person name="Liu W."/>
            <person name="Song Y."/>
            <person name="Salvetti E."/>
            <person name="Wrobel A."/>
            <person name="Rasinkangas P."/>
            <person name="Parkhill J."/>
            <person name="Rea M.C."/>
            <person name="O'Sullivan O."/>
            <person name="Ritari J."/>
            <person name="Douillard F.P."/>
            <person name="Paul Ross R."/>
            <person name="Yang R."/>
            <person name="Briner A.E."/>
            <person name="Felis G.E."/>
            <person name="de Vos W.M."/>
            <person name="Barrangou R."/>
            <person name="Klaenhammer T.R."/>
            <person name="Caufield P.W."/>
            <person name="Cui Y."/>
            <person name="Zhang H."/>
            <person name="O'Toole P.W."/>
        </authorList>
    </citation>
    <scope>NUCLEOTIDE SEQUENCE [LARGE SCALE GENOMIC DNA]</scope>
    <source>
        <strain evidence="2 3">DSM 20014</strain>
    </source>
</reference>
<organism evidence="2 3">
    <name type="scientific">Weissella minor</name>
    <dbReference type="NCBI Taxonomy" id="1620"/>
    <lineage>
        <taxon>Bacteria</taxon>
        <taxon>Bacillati</taxon>
        <taxon>Bacillota</taxon>
        <taxon>Bacilli</taxon>
        <taxon>Lactobacillales</taxon>
        <taxon>Lactobacillaceae</taxon>
        <taxon>Weissella</taxon>
    </lineage>
</organism>
<evidence type="ECO:0000313" key="2">
    <source>
        <dbReference type="EMBL" id="KRN77805.1"/>
    </source>
</evidence>
<sequence>MTINKDLLETFGKLFQNRQFDASIHRQSQFLERGSQDAGRGQLRLLQLLREYPEGLSNTDISIKLDIKPSSVSIMVKHLEHHQFVNRIPNEQDKRSSLVQISESGQAQFDSLEQVSDNIAAKLFNGLSDEEKHQLDALLNKLVDTQEAINWSDMQHQMNHDWHNMHKQNWNGPWDR</sequence>
<dbReference type="PROSITE" id="PS50995">
    <property type="entry name" value="HTH_MARR_2"/>
    <property type="match status" value="1"/>
</dbReference>
<dbReference type="EMBL" id="JQCD01000009">
    <property type="protein sequence ID" value="KRN77805.1"/>
    <property type="molecule type" value="Genomic_DNA"/>
</dbReference>
<dbReference type="Proteomes" id="UP000051673">
    <property type="component" value="Unassembled WGS sequence"/>
</dbReference>